<feature type="transmembrane region" description="Helical" evidence="5">
    <location>
        <begin position="267"/>
        <end position="284"/>
    </location>
</feature>
<evidence type="ECO:0000256" key="5">
    <source>
        <dbReference type="SAM" id="Phobius"/>
    </source>
</evidence>
<accession>A0A2W2ADA9</accession>
<dbReference type="OrthoDB" id="9767361at2"/>
<dbReference type="RefSeq" id="WP_110999996.1">
    <property type="nucleotide sequence ID" value="NZ_QKTW01000022.1"/>
</dbReference>
<gene>
    <name evidence="6" type="ORF">DN068_16240</name>
</gene>
<feature type="transmembrane region" description="Helical" evidence="5">
    <location>
        <begin position="184"/>
        <end position="204"/>
    </location>
</feature>
<feature type="transmembrane region" description="Helical" evidence="5">
    <location>
        <begin position="394"/>
        <end position="415"/>
    </location>
</feature>
<keyword evidence="2 5" id="KW-0812">Transmembrane</keyword>
<keyword evidence="7" id="KW-1185">Reference proteome</keyword>
<dbReference type="Pfam" id="PF00654">
    <property type="entry name" value="Voltage_CLC"/>
    <property type="match status" value="1"/>
</dbReference>
<evidence type="ECO:0000256" key="4">
    <source>
        <dbReference type="ARBA" id="ARBA00023136"/>
    </source>
</evidence>
<feature type="transmembrane region" description="Helical" evidence="5">
    <location>
        <begin position="224"/>
        <end position="247"/>
    </location>
</feature>
<evidence type="ECO:0000256" key="2">
    <source>
        <dbReference type="ARBA" id="ARBA00022692"/>
    </source>
</evidence>
<comment type="caution">
    <text evidence="6">The sequence shown here is derived from an EMBL/GenBank/DDBJ whole genome shotgun (WGS) entry which is preliminary data.</text>
</comment>
<dbReference type="EMBL" id="QKTW01000022">
    <property type="protein sequence ID" value="PZF71622.1"/>
    <property type="molecule type" value="Genomic_DNA"/>
</dbReference>
<sequence length="446" mass="48280">MNKQFKFSEQFHITRHLLKWTLLVMPLALIVGSLVALFLWLLDKATLFRWHHDWLLWLLPVAGIAIHFLYKLWGKNSEGGNNLIMDEIHEPGGGVPWRMAPLVILSTVITHLFGGSAGREGTAVQVGGSIAAGAGKLLKLSPADIRIMLMAGIAAGFGAVFGTPITGAIFALEVLAIGRIKYDALLPCLMASLFADIVVGTWGIHHTHYHILLREIPPSILSFLHFDLLLLLKVIIAGIAFGLASNFFATLTHGIKHQSNKWIKQKWLIPVIGGCTVIALTYAVGTSDYLGLGVNSSNPGGNSIVNAFNIGGATSFSWFWKLLFTSITLGMGFKGGEVTPLFFIGAALGNTLAVLLGVPIDLLAGLGFIAVFAGATNTPLACTLMGVELFGGEYILYYAVSCFTAYYFSGHTGIYTSQRIAVGKQPDYKFQEGQTITQLNNHEYKN</sequence>
<feature type="transmembrane region" description="Helical" evidence="5">
    <location>
        <begin position="20"/>
        <end position="42"/>
    </location>
</feature>
<dbReference type="GO" id="GO:0016020">
    <property type="term" value="C:membrane"/>
    <property type="evidence" value="ECO:0007669"/>
    <property type="project" value="UniProtKB-SubCell"/>
</dbReference>
<reference evidence="6 7" key="1">
    <citation type="submission" date="2018-06" db="EMBL/GenBank/DDBJ databases">
        <title>Mucibacter soli gen. nov., sp. nov., a new member of the family Chitinophagaceae producing mucin.</title>
        <authorList>
            <person name="Kim M.-K."/>
            <person name="Park S."/>
            <person name="Kim T.-S."/>
            <person name="Joung Y."/>
            <person name="Han J.-H."/>
            <person name="Kim S.B."/>
        </authorList>
    </citation>
    <scope>NUCLEOTIDE SEQUENCE [LARGE SCALE GENOMIC DNA]</scope>
    <source>
        <strain evidence="6 7">R1-15</strain>
    </source>
</reference>
<keyword evidence="3 5" id="KW-1133">Transmembrane helix</keyword>
<dbReference type="CDD" id="cd03682">
    <property type="entry name" value="ClC_sycA_like"/>
    <property type="match status" value="1"/>
</dbReference>
<dbReference type="SUPFAM" id="SSF81340">
    <property type="entry name" value="Clc chloride channel"/>
    <property type="match status" value="1"/>
</dbReference>
<dbReference type="Gene3D" id="1.10.3080.10">
    <property type="entry name" value="Clc chloride channel"/>
    <property type="match status" value="1"/>
</dbReference>
<dbReference type="GO" id="GO:0015108">
    <property type="term" value="F:chloride transmembrane transporter activity"/>
    <property type="evidence" value="ECO:0007669"/>
    <property type="project" value="InterPro"/>
</dbReference>
<feature type="transmembrane region" description="Helical" evidence="5">
    <location>
        <begin position="54"/>
        <end position="74"/>
    </location>
</feature>
<proteinExistence type="predicted"/>
<organism evidence="6 7">
    <name type="scientific">Taibaiella soli</name>
    <dbReference type="NCBI Taxonomy" id="1649169"/>
    <lineage>
        <taxon>Bacteria</taxon>
        <taxon>Pseudomonadati</taxon>
        <taxon>Bacteroidota</taxon>
        <taxon>Chitinophagia</taxon>
        <taxon>Chitinophagales</taxon>
        <taxon>Chitinophagaceae</taxon>
        <taxon>Taibaiella</taxon>
    </lineage>
</organism>
<dbReference type="PRINTS" id="PR00762">
    <property type="entry name" value="CLCHANNEL"/>
</dbReference>
<dbReference type="InterPro" id="IPR014743">
    <property type="entry name" value="Cl-channel_core"/>
</dbReference>
<dbReference type="PANTHER" id="PTHR43427">
    <property type="entry name" value="CHLORIDE CHANNEL PROTEIN CLC-E"/>
    <property type="match status" value="1"/>
</dbReference>
<dbReference type="PANTHER" id="PTHR43427:SF12">
    <property type="entry name" value="CHLORIDE TRANSPORTER"/>
    <property type="match status" value="1"/>
</dbReference>
<protein>
    <submittedName>
        <fullName evidence="6">Voltage-gated chloride channel protein</fullName>
    </submittedName>
</protein>
<evidence type="ECO:0000256" key="1">
    <source>
        <dbReference type="ARBA" id="ARBA00004141"/>
    </source>
</evidence>
<dbReference type="InterPro" id="IPR050368">
    <property type="entry name" value="ClC-type_chloride_channel"/>
</dbReference>
<name>A0A2W2ADA9_9BACT</name>
<comment type="subcellular location">
    <subcellularLocation>
        <location evidence="1">Membrane</location>
        <topology evidence="1">Multi-pass membrane protein</topology>
    </subcellularLocation>
</comment>
<evidence type="ECO:0000256" key="3">
    <source>
        <dbReference type="ARBA" id="ARBA00022989"/>
    </source>
</evidence>
<evidence type="ECO:0000313" key="6">
    <source>
        <dbReference type="EMBL" id="PZF71622.1"/>
    </source>
</evidence>
<evidence type="ECO:0000313" key="7">
    <source>
        <dbReference type="Proteomes" id="UP000248745"/>
    </source>
</evidence>
<dbReference type="InterPro" id="IPR001807">
    <property type="entry name" value="ClC"/>
</dbReference>
<keyword evidence="4 5" id="KW-0472">Membrane</keyword>
<dbReference type="Proteomes" id="UP000248745">
    <property type="component" value="Unassembled WGS sequence"/>
</dbReference>
<dbReference type="AlphaFoldDB" id="A0A2W2ADA9"/>
<feature type="transmembrane region" description="Helical" evidence="5">
    <location>
        <begin position="147"/>
        <end position="172"/>
    </location>
</feature>
<feature type="transmembrane region" description="Helical" evidence="5">
    <location>
        <begin position="341"/>
        <end position="374"/>
    </location>
</feature>